<sequence>MNDPLQNIFNGAAGAVNTGSGPQVVFTILQDGLLGTKRDPRFIGQDYLRWLARRFSTPAGWGVAHRLLTEHGIVLLSAPEGAGRKSAAMMLLRPHHRSRRTIIELADTPDGPGVPVLAPDTVEPGDHLLLDLSRSDSASLAAIQRRLASYHAAIRDLDARLVVILPANPEFTPSELRPFHASLNRPDSINLLQRHLRADGLVLGRKDFQYPPLTAWLNEAPARALAELATLILSARHETPAESFTTWCDHALSALRPWTRDVTSRITRHRLAWQRAMLLSAAMLTGAPGEAVLTSTRILLGVMRQPDGEDIPVLERDDLSQMLTSIDAETDGEGRVHFPRLAYDQAVRRHFWTNRPALRHGFREWADRLCKEVPLAPDERAAFVARFAEQCLRTGRPQDLEELASSWTEPGQPSELMAGAANALERGLRSEPYALRFRGTLYNWAKQSHLGDSRRTVIAKVCADVLAPSRPNEALVRLHHLARREDVAGKRVAFETLRGQVDGDSGQRRRLLRRLARASAEYRDADLRLFLDFSDPYVIGSDDGLIGRADVRLDLRTCWRTVLLDEPRELWLGPLHQWLGACAAGHRPELLLDLLVRAVSDRQDSIEELYTVARAWSCASVEEREQRRTTVSLLLDTIDVVQDREMEPTG</sequence>
<proteinExistence type="predicted"/>
<dbReference type="KEGG" id="sxi:SXIM_14640"/>
<organism evidence="1 2">
    <name type="scientific">Streptomyces xiamenensis</name>
    <dbReference type="NCBI Taxonomy" id="408015"/>
    <lineage>
        <taxon>Bacteria</taxon>
        <taxon>Bacillati</taxon>
        <taxon>Actinomycetota</taxon>
        <taxon>Actinomycetes</taxon>
        <taxon>Kitasatosporales</taxon>
        <taxon>Streptomycetaceae</taxon>
        <taxon>Streptomyces</taxon>
    </lineage>
</organism>
<evidence type="ECO:0000313" key="1">
    <source>
        <dbReference type="EMBL" id="AKG42848.1"/>
    </source>
</evidence>
<dbReference type="EMBL" id="CP009922">
    <property type="protein sequence ID" value="AKG42848.1"/>
    <property type="molecule type" value="Genomic_DNA"/>
</dbReference>
<dbReference type="AlphaFoldDB" id="A0A0F7FS61"/>
<dbReference type="STRING" id="408015.SXIM_14640"/>
<accession>A0A0F7FS61</accession>
<dbReference type="HOGENOM" id="CLU_027198_0_0_11"/>
<protein>
    <recommendedName>
        <fullName evidence="3">LigA protein</fullName>
    </recommendedName>
</protein>
<reference evidence="1" key="1">
    <citation type="submission" date="2019-08" db="EMBL/GenBank/DDBJ databases">
        <title>Complete genome sequence of a mangrove-derived Streptomyces xiamenensis.</title>
        <authorList>
            <person name="Xu J."/>
        </authorList>
    </citation>
    <scope>NUCLEOTIDE SEQUENCE</scope>
    <source>
        <strain evidence="1">318</strain>
    </source>
</reference>
<keyword evidence="2" id="KW-1185">Reference proteome</keyword>
<name>A0A0F7FS61_9ACTN</name>
<evidence type="ECO:0008006" key="3">
    <source>
        <dbReference type="Google" id="ProtNLM"/>
    </source>
</evidence>
<gene>
    <name evidence="1" type="ORF">SXIM_14640</name>
</gene>
<evidence type="ECO:0000313" key="2">
    <source>
        <dbReference type="Proteomes" id="UP000034034"/>
    </source>
</evidence>
<dbReference type="PATRIC" id="fig|408015.6.peg.1499"/>
<dbReference type="Proteomes" id="UP000034034">
    <property type="component" value="Chromosome"/>
</dbReference>
<dbReference type="RefSeq" id="WP_046723321.1">
    <property type="nucleotide sequence ID" value="NZ_CP009922.3"/>
</dbReference>